<dbReference type="RefSeq" id="WP_170158562.1">
    <property type="nucleotide sequence ID" value="NZ_RKRF01000010.1"/>
</dbReference>
<feature type="transmembrane region" description="Helical" evidence="1">
    <location>
        <begin position="35"/>
        <end position="57"/>
    </location>
</feature>
<protein>
    <submittedName>
        <fullName evidence="2">Uncharacterized protein</fullName>
    </submittedName>
</protein>
<name>A0A3N5BR88_9BACI</name>
<dbReference type="EMBL" id="RKRF01000010">
    <property type="protein sequence ID" value="RPF52228.1"/>
    <property type="molecule type" value="Genomic_DNA"/>
</dbReference>
<accession>A0A3N5BR88</accession>
<gene>
    <name evidence="2" type="ORF">EDC24_2220</name>
</gene>
<dbReference type="AlphaFoldDB" id="A0A3N5BR88"/>
<keyword evidence="1" id="KW-0812">Transmembrane</keyword>
<comment type="caution">
    <text evidence="2">The sequence shown here is derived from an EMBL/GenBank/DDBJ whole genome shotgun (WGS) entry which is preliminary data.</text>
</comment>
<evidence type="ECO:0000313" key="3">
    <source>
        <dbReference type="Proteomes" id="UP000276443"/>
    </source>
</evidence>
<keyword evidence="3" id="KW-1185">Reference proteome</keyword>
<reference evidence="2 3" key="1">
    <citation type="submission" date="2018-11" db="EMBL/GenBank/DDBJ databases">
        <title>Genomic Encyclopedia of Type Strains, Phase IV (KMG-IV): sequencing the most valuable type-strain genomes for metagenomic binning, comparative biology and taxonomic classification.</title>
        <authorList>
            <person name="Goeker M."/>
        </authorList>
    </citation>
    <scope>NUCLEOTIDE SEQUENCE [LARGE SCALE GENOMIC DNA]</scope>
    <source>
        <strain evidence="2 3">DSM 18090</strain>
    </source>
</reference>
<keyword evidence="1" id="KW-0472">Membrane</keyword>
<evidence type="ECO:0000313" key="2">
    <source>
        <dbReference type="EMBL" id="RPF52228.1"/>
    </source>
</evidence>
<keyword evidence="1" id="KW-1133">Transmembrane helix</keyword>
<feature type="transmembrane region" description="Helical" evidence="1">
    <location>
        <begin position="6"/>
        <end position="23"/>
    </location>
</feature>
<organism evidence="2 3">
    <name type="scientific">Aquisalibacillus elongatus</name>
    <dbReference type="NCBI Taxonomy" id="485577"/>
    <lineage>
        <taxon>Bacteria</taxon>
        <taxon>Bacillati</taxon>
        <taxon>Bacillota</taxon>
        <taxon>Bacilli</taxon>
        <taxon>Bacillales</taxon>
        <taxon>Bacillaceae</taxon>
        <taxon>Aquisalibacillus</taxon>
    </lineage>
</organism>
<dbReference type="Proteomes" id="UP000276443">
    <property type="component" value="Unassembled WGS sequence"/>
</dbReference>
<sequence>MREFLFIGLVIISAIILYLLIRNERDENNAITRRGYYKVLIFIISSIVIGFFAGLLFV</sequence>
<proteinExistence type="predicted"/>
<evidence type="ECO:0000256" key="1">
    <source>
        <dbReference type="SAM" id="Phobius"/>
    </source>
</evidence>